<dbReference type="GeneID" id="72068640"/>
<dbReference type="EMBL" id="CP086359">
    <property type="protein sequence ID" value="UNI20621.1"/>
    <property type="molecule type" value="Genomic_DNA"/>
</dbReference>
<keyword evidence="1" id="KW-0547">Nucleotide-binding</keyword>
<dbReference type="FunFam" id="3.40.50.300:FF:001425">
    <property type="entry name" value="Dynamin GTPase, putative"/>
    <property type="match status" value="1"/>
</dbReference>
<keyword evidence="2" id="KW-0342">GTP-binding</keyword>
<accession>A0A9Q8QK27</accession>
<dbReference type="OrthoDB" id="415706at2759"/>
<dbReference type="Proteomes" id="UP000829364">
    <property type="component" value="Chromosome 6"/>
</dbReference>
<dbReference type="InterPro" id="IPR030381">
    <property type="entry name" value="G_DYNAMIN_dom"/>
</dbReference>
<evidence type="ECO:0000259" key="4">
    <source>
        <dbReference type="PROSITE" id="PS51718"/>
    </source>
</evidence>
<organism evidence="5 6">
    <name type="scientific">Purpureocillium takamizusanense</name>
    <dbReference type="NCBI Taxonomy" id="2060973"/>
    <lineage>
        <taxon>Eukaryota</taxon>
        <taxon>Fungi</taxon>
        <taxon>Dikarya</taxon>
        <taxon>Ascomycota</taxon>
        <taxon>Pezizomycotina</taxon>
        <taxon>Sordariomycetes</taxon>
        <taxon>Hypocreomycetidae</taxon>
        <taxon>Hypocreales</taxon>
        <taxon>Ophiocordycipitaceae</taxon>
        <taxon>Purpureocillium</taxon>
    </lineage>
</organism>
<dbReference type="AlphaFoldDB" id="A0A9Q8QK27"/>
<dbReference type="PROSITE" id="PS51718">
    <property type="entry name" value="G_DYNAMIN_2"/>
    <property type="match status" value="1"/>
</dbReference>
<dbReference type="PROSITE" id="PS51388">
    <property type="entry name" value="GED"/>
    <property type="match status" value="1"/>
</dbReference>
<reference evidence="5" key="1">
    <citation type="submission" date="2021-11" db="EMBL/GenBank/DDBJ databases">
        <title>Purpureocillium_takamizusanense_genome.</title>
        <authorList>
            <person name="Nguyen N.-H."/>
        </authorList>
    </citation>
    <scope>NUCLEOTIDE SEQUENCE</scope>
    <source>
        <strain evidence="5">PT3</strain>
    </source>
</reference>
<dbReference type="GO" id="GO:0005739">
    <property type="term" value="C:mitochondrion"/>
    <property type="evidence" value="ECO:0007669"/>
    <property type="project" value="TreeGrafter"/>
</dbReference>
<name>A0A9Q8QK27_9HYPO</name>
<feature type="domain" description="GED" evidence="3">
    <location>
        <begin position="616"/>
        <end position="704"/>
    </location>
</feature>
<dbReference type="PANTHER" id="PTHR11566">
    <property type="entry name" value="DYNAMIN"/>
    <property type="match status" value="1"/>
</dbReference>
<evidence type="ECO:0000313" key="6">
    <source>
        <dbReference type="Proteomes" id="UP000829364"/>
    </source>
</evidence>
<dbReference type="SMART" id="SM00053">
    <property type="entry name" value="DYNc"/>
    <property type="match status" value="1"/>
</dbReference>
<dbReference type="InterPro" id="IPR027417">
    <property type="entry name" value="P-loop_NTPase"/>
</dbReference>
<dbReference type="InterPro" id="IPR000375">
    <property type="entry name" value="Dynamin_stalk"/>
</dbReference>
<dbReference type="Pfam" id="PF01031">
    <property type="entry name" value="Dynamin_M"/>
    <property type="match status" value="1"/>
</dbReference>
<proteinExistence type="predicted"/>
<dbReference type="Gene3D" id="3.40.50.300">
    <property type="entry name" value="P-loop containing nucleotide triphosphate hydrolases"/>
    <property type="match status" value="1"/>
</dbReference>
<dbReference type="Pfam" id="PF00350">
    <property type="entry name" value="Dynamin_N"/>
    <property type="match status" value="1"/>
</dbReference>
<dbReference type="InterPro" id="IPR001401">
    <property type="entry name" value="Dynamin_GTPase"/>
</dbReference>
<dbReference type="RefSeq" id="XP_047844102.1">
    <property type="nucleotide sequence ID" value="XM_047988110.1"/>
</dbReference>
<evidence type="ECO:0008006" key="7">
    <source>
        <dbReference type="Google" id="ProtNLM"/>
    </source>
</evidence>
<evidence type="ECO:0000256" key="1">
    <source>
        <dbReference type="ARBA" id="ARBA00022741"/>
    </source>
</evidence>
<dbReference type="GO" id="GO:0048312">
    <property type="term" value="P:intracellular distribution of mitochondria"/>
    <property type="evidence" value="ECO:0007669"/>
    <property type="project" value="TreeGrafter"/>
</dbReference>
<dbReference type="GO" id="GO:0016559">
    <property type="term" value="P:peroxisome fission"/>
    <property type="evidence" value="ECO:0007669"/>
    <property type="project" value="TreeGrafter"/>
</dbReference>
<dbReference type="SUPFAM" id="SSF52540">
    <property type="entry name" value="P-loop containing nucleoside triphosphate hydrolases"/>
    <property type="match status" value="1"/>
</dbReference>
<dbReference type="KEGG" id="ptkz:JDV02_006691"/>
<dbReference type="InterPro" id="IPR022812">
    <property type="entry name" value="Dynamin"/>
</dbReference>
<dbReference type="GO" id="GO:0005525">
    <property type="term" value="F:GTP binding"/>
    <property type="evidence" value="ECO:0007669"/>
    <property type="project" value="InterPro"/>
</dbReference>
<dbReference type="GO" id="GO:0005874">
    <property type="term" value="C:microtubule"/>
    <property type="evidence" value="ECO:0007669"/>
    <property type="project" value="TreeGrafter"/>
</dbReference>
<dbReference type="InterPro" id="IPR045063">
    <property type="entry name" value="Dynamin_N"/>
</dbReference>
<dbReference type="GO" id="GO:0000266">
    <property type="term" value="P:mitochondrial fission"/>
    <property type="evidence" value="ECO:0007669"/>
    <property type="project" value="TreeGrafter"/>
</dbReference>
<gene>
    <name evidence="5" type="ORF">JDV02_006691</name>
</gene>
<dbReference type="InterPro" id="IPR003130">
    <property type="entry name" value="GED"/>
</dbReference>
<evidence type="ECO:0000259" key="3">
    <source>
        <dbReference type="PROSITE" id="PS51388"/>
    </source>
</evidence>
<dbReference type="InterPro" id="IPR020850">
    <property type="entry name" value="GED_dom"/>
</dbReference>
<evidence type="ECO:0000313" key="5">
    <source>
        <dbReference type="EMBL" id="UNI20621.1"/>
    </source>
</evidence>
<dbReference type="PANTHER" id="PTHR11566:SF215">
    <property type="entry name" value="DYNAMIN GTPASE"/>
    <property type="match status" value="1"/>
</dbReference>
<dbReference type="GO" id="GO:0008017">
    <property type="term" value="F:microtubule binding"/>
    <property type="evidence" value="ECO:0007669"/>
    <property type="project" value="TreeGrafter"/>
</dbReference>
<dbReference type="GO" id="GO:0006897">
    <property type="term" value="P:endocytosis"/>
    <property type="evidence" value="ECO:0007669"/>
    <property type="project" value="TreeGrafter"/>
</dbReference>
<dbReference type="GO" id="GO:0003924">
    <property type="term" value="F:GTPase activity"/>
    <property type="evidence" value="ECO:0007669"/>
    <property type="project" value="InterPro"/>
</dbReference>
<evidence type="ECO:0000256" key="2">
    <source>
        <dbReference type="ARBA" id="ARBA00023134"/>
    </source>
</evidence>
<dbReference type="GO" id="GO:0016020">
    <property type="term" value="C:membrane"/>
    <property type="evidence" value="ECO:0007669"/>
    <property type="project" value="TreeGrafter"/>
</dbReference>
<dbReference type="PRINTS" id="PR00195">
    <property type="entry name" value="DYNAMIN"/>
</dbReference>
<protein>
    <recommendedName>
        <fullName evidence="7">Interferon-induced GTP-binding protein Mx2</fullName>
    </recommendedName>
</protein>
<dbReference type="Pfam" id="PF02212">
    <property type="entry name" value="GED"/>
    <property type="match status" value="1"/>
</dbReference>
<feature type="domain" description="Dynamin-type G" evidence="4">
    <location>
        <begin position="25"/>
        <end position="317"/>
    </location>
</feature>
<sequence length="704" mass="78316">MERGLGNRAMLAKIDKLRELNVGSMIPLPQLVVVGDQSSGKSSVLESLTGFSFPRATGLCTRYATQITCCRDALKSVAISIIPRPDADDALKAELLAFERRFTEIDNDQLANVFQEANAAMGIRMGSGDPASAGGAFSEDILKIEIFGPDQDHLTVIDVPGIFRVATPGLTTETDIKLVENMVKRYMDNSRTIILAVMPCNVDIATQEILKLAEAADPDGARTMGVLTKPDLATEKATRAAVLDLVLGKRSNLKLGYYVVKNRSADDDTSTLAQRALAEKAFFGGTEWSSVAERCGVAALKERLQKLLMKISRDEFPNVKADIDHRLRRAQTSLEDMGPARADHAAQRLYLGRIATRFQTVTTSALNGHYVGDDIFDANPELKLITKILSLHTSFAQNFARRSHMLKFDDAVDKAEKPGSCALPSRVELEKYTELQDTIVAEEYKCPDPLEKPIIDGIRVIYQASRGPELGTFGGTILSSVFLQQSKKWEPLTLMHMSQTIVLVHDYIYNLLCILCPEGQVREQLWEGVLVNRLVPMYRKAMSHARFLLAVERGQPATFNHYFNDILQKKRGERFTSTMEKFALGLTKGDGTSSKYVPVNQLCNVAENKDNEEQVCEDVLDTFTSYYKVARKRFVDVVYQQAIWHYLLQGPKGPLKAFGTDMVMGLTDEQLEEIAGEDEESKQQRTTLSREIASLKAALRVLRL</sequence>
<keyword evidence="6" id="KW-1185">Reference proteome</keyword>
<dbReference type="CDD" id="cd08771">
    <property type="entry name" value="DLP_1"/>
    <property type="match status" value="1"/>
</dbReference>